<keyword evidence="3" id="KW-1185">Reference proteome</keyword>
<feature type="coiled-coil region" evidence="1">
    <location>
        <begin position="11"/>
        <end position="122"/>
    </location>
</feature>
<feature type="coiled-coil region" evidence="1">
    <location>
        <begin position="304"/>
        <end position="331"/>
    </location>
</feature>
<protein>
    <submittedName>
        <fullName evidence="2">Uncharacterized protein</fullName>
    </submittedName>
</protein>
<name>A0A8S1LLE9_PARPR</name>
<dbReference type="AlphaFoldDB" id="A0A8S1LLE9"/>
<evidence type="ECO:0000313" key="3">
    <source>
        <dbReference type="Proteomes" id="UP000688137"/>
    </source>
</evidence>
<dbReference type="OMA" id="DNKQQEF"/>
<keyword evidence="1" id="KW-0175">Coiled coil</keyword>
<proteinExistence type="predicted"/>
<evidence type="ECO:0000313" key="2">
    <source>
        <dbReference type="EMBL" id="CAD8063604.1"/>
    </source>
</evidence>
<gene>
    <name evidence="2" type="ORF">PPRIM_AZ9-3.1.T0350048</name>
</gene>
<dbReference type="Proteomes" id="UP000688137">
    <property type="component" value="Unassembled WGS sequence"/>
</dbReference>
<dbReference type="EMBL" id="CAJJDM010000034">
    <property type="protein sequence ID" value="CAD8063604.1"/>
    <property type="molecule type" value="Genomic_DNA"/>
</dbReference>
<organism evidence="2 3">
    <name type="scientific">Paramecium primaurelia</name>
    <dbReference type="NCBI Taxonomy" id="5886"/>
    <lineage>
        <taxon>Eukaryota</taxon>
        <taxon>Sar</taxon>
        <taxon>Alveolata</taxon>
        <taxon>Ciliophora</taxon>
        <taxon>Intramacronucleata</taxon>
        <taxon>Oligohymenophorea</taxon>
        <taxon>Peniculida</taxon>
        <taxon>Parameciidae</taxon>
        <taxon>Paramecium</taxon>
    </lineage>
</organism>
<feature type="coiled-coil region" evidence="1">
    <location>
        <begin position="155"/>
        <end position="238"/>
    </location>
</feature>
<reference evidence="2" key="1">
    <citation type="submission" date="2021-01" db="EMBL/GenBank/DDBJ databases">
        <authorList>
            <consortium name="Genoscope - CEA"/>
            <person name="William W."/>
        </authorList>
    </citation>
    <scope>NUCLEOTIDE SEQUENCE</scope>
</reference>
<sequence length="333" mass="39694">MDQVNAMQQYITKLKTALAEQQQKNKDLESKLDQEHKLVQTLEEKLEYTEKKLSNEKEQVEILGIKVDEYEKKLKSISDTKKQSFLGKVFNNSQLDQLTIKINQTEQSLDLQIQENEKLHAQVFTLKTQLELQQNQFDEEQKLSQQKFSKLRLYYQQEKTKKEDLEKQIQQLNLVQTGLRYEINQLNIQIEQLKKEIDNKQQEFLITQQLLDKNQDDMKKLTQDLINQQQDIRLLEQEKVEFQSFVQEIKNYVTGLSIDQQYQELINSLNEIISKIHKQTYSKELFLQAKPGNYEIFKLAQEKILKLGKKNEQLIKQNKQLQDKLQVQKSKQE</sequence>
<accession>A0A8S1LLE9</accession>
<evidence type="ECO:0000256" key="1">
    <source>
        <dbReference type="SAM" id="Coils"/>
    </source>
</evidence>
<comment type="caution">
    <text evidence="2">The sequence shown here is derived from an EMBL/GenBank/DDBJ whole genome shotgun (WGS) entry which is preliminary data.</text>
</comment>